<dbReference type="Pfam" id="PF04471">
    <property type="entry name" value="Mrr_cat"/>
    <property type="match status" value="1"/>
</dbReference>
<reference evidence="4" key="1">
    <citation type="submission" date="2016-10" db="EMBL/GenBank/DDBJ databases">
        <authorList>
            <person name="Varghese N."/>
            <person name="Submissions S."/>
        </authorList>
    </citation>
    <scope>NUCLEOTIDE SEQUENCE [LARGE SCALE GENOMIC DNA]</scope>
    <source>
        <strain evidence="4">DSM 24767</strain>
    </source>
</reference>
<dbReference type="SUPFAM" id="SSF52980">
    <property type="entry name" value="Restriction endonuclease-like"/>
    <property type="match status" value="1"/>
</dbReference>
<dbReference type="EMBL" id="FNLC01000001">
    <property type="protein sequence ID" value="SDQ39684.1"/>
    <property type="molecule type" value="Genomic_DNA"/>
</dbReference>
<keyword evidence="3" id="KW-0540">Nuclease</keyword>
<dbReference type="GO" id="GO:0009307">
    <property type="term" value="P:DNA restriction-modification system"/>
    <property type="evidence" value="ECO:0007669"/>
    <property type="project" value="InterPro"/>
</dbReference>
<accession>A0A1H1AJ61</accession>
<gene>
    <name evidence="3" type="ORF">SAMN04489842_0712</name>
</gene>
<organism evidence="3 4">
    <name type="scientific">Natronobacterium texcoconense</name>
    <dbReference type="NCBI Taxonomy" id="1095778"/>
    <lineage>
        <taxon>Archaea</taxon>
        <taxon>Methanobacteriati</taxon>
        <taxon>Methanobacteriota</taxon>
        <taxon>Stenosarchaea group</taxon>
        <taxon>Halobacteria</taxon>
        <taxon>Halobacteriales</taxon>
        <taxon>Natrialbaceae</taxon>
        <taxon>Natronobacterium</taxon>
    </lineage>
</organism>
<dbReference type="AlphaFoldDB" id="A0A1H1AJ61"/>
<feature type="domain" description="Restriction endonuclease type IV Mrr" evidence="2">
    <location>
        <begin position="70"/>
        <end position="149"/>
    </location>
</feature>
<dbReference type="InterPro" id="IPR007560">
    <property type="entry name" value="Restrct_endonuc_IV_Mrr"/>
</dbReference>
<evidence type="ECO:0000256" key="1">
    <source>
        <dbReference type="SAM" id="MobiDB-lite"/>
    </source>
</evidence>
<sequence>MRRFTYYGNIDEEDAERLLEHLHNTGHLQDIEPLKYSEYEEIVSAIIKEKLEQQNETNTVKHKHDLQCDFGEKEMDVVLWIEEGDNKIMKIVECKGGDYEKGIDDLACFAFYLEHSDADKGIYVSRSGYQPGAVDIAEKCGIKLLEIRRIEYTADITIETAEYRHRIWVYPSGADSPENLSSIVREHDQRLTLPVLDADGNPTGDTVEDRLTESTSDGGQKPETVFSDGEKVTVDGEDYALKKAESQKRSGDEITTEITGLLAEGIDLVVRDTLSDDFESVPFDDIMDRVTEVETEE</sequence>
<feature type="region of interest" description="Disordered" evidence="1">
    <location>
        <begin position="195"/>
        <end position="222"/>
    </location>
</feature>
<dbReference type="GO" id="GO:0003677">
    <property type="term" value="F:DNA binding"/>
    <property type="evidence" value="ECO:0007669"/>
    <property type="project" value="InterPro"/>
</dbReference>
<evidence type="ECO:0000313" key="4">
    <source>
        <dbReference type="Proteomes" id="UP000198848"/>
    </source>
</evidence>
<evidence type="ECO:0000313" key="3">
    <source>
        <dbReference type="EMBL" id="SDQ39684.1"/>
    </source>
</evidence>
<proteinExistence type="predicted"/>
<dbReference type="STRING" id="1095778.SAMN04489842_0712"/>
<dbReference type="Proteomes" id="UP000198848">
    <property type="component" value="Unassembled WGS sequence"/>
</dbReference>
<protein>
    <submittedName>
        <fullName evidence="3">Restriction endonuclease</fullName>
    </submittedName>
</protein>
<dbReference type="GO" id="GO:0004519">
    <property type="term" value="F:endonuclease activity"/>
    <property type="evidence" value="ECO:0007669"/>
    <property type="project" value="UniProtKB-KW"/>
</dbReference>
<keyword evidence="4" id="KW-1185">Reference proteome</keyword>
<dbReference type="OrthoDB" id="205744at2157"/>
<dbReference type="RefSeq" id="WP_090377437.1">
    <property type="nucleotide sequence ID" value="NZ_FNLC01000001.1"/>
</dbReference>
<keyword evidence="3" id="KW-0378">Hydrolase</keyword>
<keyword evidence="3" id="KW-0255">Endonuclease</keyword>
<name>A0A1H1AJ61_NATTX</name>
<dbReference type="InterPro" id="IPR011335">
    <property type="entry name" value="Restrct_endonuc-II-like"/>
</dbReference>
<evidence type="ECO:0000259" key="2">
    <source>
        <dbReference type="Pfam" id="PF04471"/>
    </source>
</evidence>